<dbReference type="SMART" id="SM00825">
    <property type="entry name" value="PKS_KS"/>
    <property type="match status" value="1"/>
</dbReference>
<dbReference type="PANTHER" id="PTHR43775">
    <property type="entry name" value="FATTY ACID SYNTHASE"/>
    <property type="match status" value="1"/>
</dbReference>
<dbReference type="SUPFAM" id="SSF47336">
    <property type="entry name" value="ACP-like"/>
    <property type="match status" value="2"/>
</dbReference>
<keyword evidence="2" id="KW-0597">Phosphoprotein</keyword>
<keyword evidence="1" id="KW-0596">Phosphopantetheine</keyword>
<feature type="region of interest" description="Disordered" evidence="4">
    <location>
        <begin position="1902"/>
        <end position="1932"/>
    </location>
</feature>
<protein>
    <recommendedName>
        <fullName evidence="9">Erythronolide synthase</fullName>
    </recommendedName>
</protein>
<dbReference type="GO" id="GO:0004315">
    <property type="term" value="F:3-oxoacyl-[acyl-carrier-protein] synthase activity"/>
    <property type="evidence" value="ECO:0007669"/>
    <property type="project" value="InterPro"/>
</dbReference>
<dbReference type="Proteomes" id="UP000242886">
    <property type="component" value="Chromosome SDENCHOL"/>
</dbReference>
<evidence type="ECO:0000256" key="4">
    <source>
        <dbReference type="SAM" id="MobiDB-lite"/>
    </source>
</evidence>
<dbReference type="Gene3D" id="3.40.50.720">
    <property type="entry name" value="NAD(P)-binding Rossmann-like Domain"/>
    <property type="match status" value="1"/>
</dbReference>
<evidence type="ECO:0000259" key="6">
    <source>
        <dbReference type="PROSITE" id="PS52004"/>
    </source>
</evidence>
<dbReference type="InterPro" id="IPR014031">
    <property type="entry name" value="Ketoacyl_synth_C"/>
</dbReference>
<dbReference type="InterPro" id="IPR013968">
    <property type="entry name" value="PKS_KR"/>
</dbReference>
<dbReference type="InterPro" id="IPR020841">
    <property type="entry name" value="PKS_Beta-ketoAc_synthase_dom"/>
</dbReference>
<reference evidence="7" key="1">
    <citation type="submission" date="2017-03" db="EMBL/GenBank/DDBJ databases">
        <authorList>
            <consortium name="AG Boll"/>
        </authorList>
    </citation>
    <scope>NUCLEOTIDE SEQUENCE [LARGE SCALE GENOMIC DNA]</scope>
    <source>
        <strain evidence="7">Chol</strain>
    </source>
</reference>
<dbReference type="PROSITE" id="PS50075">
    <property type="entry name" value="CARRIER"/>
    <property type="match status" value="1"/>
</dbReference>
<dbReference type="SUPFAM" id="SSF51735">
    <property type="entry name" value="NAD(P)-binding Rossmann-fold domains"/>
    <property type="match status" value="2"/>
</dbReference>
<dbReference type="Pfam" id="PF03060">
    <property type="entry name" value="NMO"/>
    <property type="match status" value="2"/>
</dbReference>
<dbReference type="SUPFAM" id="SSF51412">
    <property type="entry name" value="Inosine monophosphate dehydrogenase (IMPDH)"/>
    <property type="match status" value="2"/>
</dbReference>
<dbReference type="InterPro" id="IPR009081">
    <property type="entry name" value="PP-bd_ACP"/>
</dbReference>
<dbReference type="Gene3D" id="1.10.1200.10">
    <property type="entry name" value="ACP-like"/>
    <property type="match status" value="2"/>
</dbReference>
<dbReference type="Pfam" id="PF00550">
    <property type="entry name" value="PP-binding"/>
    <property type="match status" value="2"/>
</dbReference>
<dbReference type="InterPro" id="IPR018201">
    <property type="entry name" value="Ketoacyl_synth_AS"/>
</dbReference>
<gene>
    <name evidence="7" type="ORF">SDENCHOL_11257</name>
</gene>
<evidence type="ECO:0000259" key="5">
    <source>
        <dbReference type="PROSITE" id="PS50075"/>
    </source>
</evidence>
<dbReference type="SUPFAM" id="SSF55048">
    <property type="entry name" value="Probable ACP-binding domain of malonyl-CoA ACP transacylase"/>
    <property type="match status" value="1"/>
</dbReference>
<dbReference type="PROSITE" id="PS52004">
    <property type="entry name" value="KS3_2"/>
    <property type="match status" value="1"/>
</dbReference>
<dbReference type="RefSeq" id="WP_154716462.1">
    <property type="nucleotide sequence ID" value="NZ_LT837803.1"/>
</dbReference>
<evidence type="ECO:0000256" key="2">
    <source>
        <dbReference type="ARBA" id="ARBA00022553"/>
    </source>
</evidence>
<feature type="domain" description="Ketosynthase family 3 (KS3)" evidence="6">
    <location>
        <begin position="682"/>
        <end position="1126"/>
    </location>
</feature>
<dbReference type="Pfam" id="PF08659">
    <property type="entry name" value="KR"/>
    <property type="match status" value="1"/>
</dbReference>
<dbReference type="Gene3D" id="3.40.366.10">
    <property type="entry name" value="Malonyl-Coenzyme A Acyl Carrier Protein, domain 2"/>
    <property type="match status" value="1"/>
</dbReference>
<dbReference type="InterPro" id="IPR014043">
    <property type="entry name" value="Acyl_transferase_dom"/>
</dbReference>
<dbReference type="InterPro" id="IPR016039">
    <property type="entry name" value="Thiolase-like"/>
</dbReference>
<organism evidence="7 8">
    <name type="scientific">Sterolibacterium denitrificans</name>
    <dbReference type="NCBI Taxonomy" id="157592"/>
    <lineage>
        <taxon>Bacteria</taxon>
        <taxon>Pseudomonadati</taxon>
        <taxon>Pseudomonadota</taxon>
        <taxon>Betaproteobacteria</taxon>
        <taxon>Nitrosomonadales</taxon>
        <taxon>Sterolibacteriaceae</taxon>
        <taxon>Sterolibacterium</taxon>
    </lineage>
</organism>
<dbReference type="SUPFAM" id="SSF52151">
    <property type="entry name" value="FabD/lysophospholipase-like"/>
    <property type="match status" value="1"/>
</dbReference>
<dbReference type="InterPro" id="IPR036736">
    <property type="entry name" value="ACP-like_sf"/>
</dbReference>
<sequence>MPAATLTPTSQDTVADFTEWQRLRQDVVAESLRVLGITPLERADLSLARAFCKQKAAVAIDLGRNADSHAEVLAFIAGLPAALANSGCCGIRIPDHVGIKPQDLPATTGFVVLTAERKLKSWVARFPVVVQVTTLDEARTALAGGAHGLIAKGQESGGPVGEESAFILLQRVLDLVAEQQLAVPVWCQGGIGLHTAAAAIAGGAFGVVLDSQLALLSECRLPEAIKSDIRAMDGSETRLLGGYSVYSRPGLPVAEYGDLPAAEARRLMAWPAEQPVLPLGQDAALAKALTAQCSNLESLLNTLRMSIAGHLRQAVQLDPLAEHAPLARAHGMRFPIAQGPMTRVSDTAGFAAAVAENGALPFLALSLMREDAARKLLEETRQAVGQRSWGVGVLGFAPAEILNPQLALIQEFRPSVALLAGGRPSQARMLAEQGIPAYLHVPSPGLLSLFLKDGARHFVFEGRECGGHIGPRFSFMLWEQQLQVLQDFEHPEELHILFAGGIHDARSAAMVTAAGAGLAARGAKIGVLMGSAYIMTREAVASGAINRNFQKKVVAGGSTTLLETAPGHATRCLHSDFVGQFNAEKQRLQDAGLDPQAVWKALEGFNVGRLRVATKGVRREGEQLVKLNSEIQQAEGMYMIGQVVALRHAVISMAELHAAISAGSSSLLRQCQPPALPQAENAEPIAVIGMSCIYPGSPDLESYWANIVEGRNLVTEVPAERWNVGLYYQEGQAGKGKTPSKWGGFIGEVAFDPLRYGIPPQSLAAIEPAQLLSLETASRALADAGYASGDQEGRFFDREKTSVIFGAESGTDLLNAYVFRNGYAQYLGEMPAELDAVLPELTEDSFPGILVNVIAGRIANRLGLGGVNYSVDAACASSLTAIELAVKELRSGSSDMVLAGGADFHNSINDFLMFASVKALSPTGLCRSFDDSADGICLGEGVGVVVLKRLSDAERDADRIYAVINGVAGSSDGKGLGLTAPRKEGQKRALERAYWQAGVLPGEVGLVEAHGTGTVVGDRTELQTLTEIYTAGGALPHGAGLGSVKSQIGHTKCAAGIAGFIKVAKALHHRVLPPTLHITQPNAGYDAAHSPFMLNRQAMPWPSTAARGSVSAFGFGGTNFHAVLSAYTGCGKSGNPVASGNVKWMAEVFLFRGASFADAAQHMQQLGRFLRESDAPLRLRDIAYTVVNSADGPVQCSIVARDVDDLIFKLECAHLREKQDGVHYRQTEVHGKLAFVFPGQGSQSPGMLQDLFVAFPALQEILLQGAAWREALFPPTAYTREQQQQQQKTITDTRVAQPALGMADYAMATLLQALNVKPDMLAGHSYGELVALAVAGCYELPELLRLSEQRGIAILAAAGADPGRMAAVSAGRAELEALFPAGSGVVLANQNSPAQTVISGSTPAIEAALALLKEQGVAARSIEVACAFHSPVVAAAAQRFAAILDGVDLQAPSALVYSNVSAQPYPADARRIKQQLAEQIARPVRFVEQIEQMYADGARIFVEAGPARVLSGLIEKILAGKPHLVVATDQKGQPGIPTLLEAVARLAVALDGLTPEPLWAGREVSMLDLSKPQKLAATCWLVNGARARPRHGEAPRHAGKVVTRPLQLQFGSQMAQIPQAPADQAVFHYLNNMRDLVQAQRDVMLGLLGAPVTASAPGAMPALPYRGSVSGTPGMGSAPERPAAADVTAMAMDARSTAQTAASGRNVRDVLLAIVSERTGYPVDMLDPELDLEGDLSIDSIKRVEIMGELSERMGLRRLLGAGADAMLEQLAAQKTLHAITAWLHDHLPAGNDAAAAVAQDESPASNLSATPVPARLDAHQVLLAVVSERTGYPAEVLDLDLDLEADLSVDSIKRLEIVGELSERLGLQNTLRDKDAALETLAALKTLRAIVDWLKLNADSGVNEQDGSPGASAVDLAEGAGEAGNEGKNGADAGQRMALSRYVMQSVQAPEAVKGRQDGQQAFAGKHFLITDDELGVATCLATRLAAYGATAQVISFSEHAALPESLEQVDGLIHLFGLNSIARVRDAKRFFNLVRDTLLHKASYLLVASGLGGNFGRSGTPGPKIPEDFGHGAGMAGMLKTVAREWPEVKVHYVDLDITEPADELAAYLEIELLAENPLTEVSYREGSRHLLKVVESSLPLAAEINHLALDRNSVVMLTGGARGITAHLAVALARRYGCQLELVGRSPLPAGEENAETRAATDLKSLRQLLIRQHPELKPIEIEQHCSQILAAREIRNTFAQIEAAGGRVNYSAIDVRDIDAFAAYIEALYQRYGRIDGVIHGAGVVEDKLLRHKTPESFQRVFDTKVRGALMLYKLLRDDVGFVVFFSSVASAFGNKGQVDYATANDVLDKIAHALQLRVKGRVLSVNWGPWAGTGMVSAELEREYARKGIGLIPVREGVEALLQELEFGSREDTQVVFMCATPESMGMAY</sequence>
<dbReference type="InterPro" id="IPR036291">
    <property type="entry name" value="NAD(P)-bd_dom_sf"/>
</dbReference>
<dbReference type="CDD" id="cd08953">
    <property type="entry name" value="KR_2_SDR_x"/>
    <property type="match status" value="1"/>
</dbReference>
<dbReference type="Gene3D" id="3.40.47.10">
    <property type="match status" value="1"/>
</dbReference>
<dbReference type="SMART" id="SM00827">
    <property type="entry name" value="PKS_AT"/>
    <property type="match status" value="1"/>
</dbReference>
<evidence type="ECO:0000313" key="7">
    <source>
        <dbReference type="EMBL" id="SMB25365.1"/>
    </source>
</evidence>
<evidence type="ECO:0000256" key="1">
    <source>
        <dbReference type="ARBA" id="ARBA00022450"/>
    </source>
</evidence>
<dbReference type="InterPro" id="IPR050091">
    <property type="entry name" value="PKS_NRPS_Biosynth_Enz"/>
</dbReference>
<dbReference type="EMBL" id="LT837803">
    <property type="protein sequence ID" value="SMB25365.1"/>
    <property type="molecule type" value="Genomic_DNA"/>
</dbReference>
<evidence type="ECO:0000313" key="8">
    <source>
        <dbReference type="Proteomes" id="UP000242886"/>
    </source>
</evidence>
<dbReference type="Pfam" id="PF00698">
    <property type="entry name" value="Acyl_transf_1"/>
    <property type="match status" value="1"/>
</dbReference>
<dbReference type="Pfam" id="PF00109">
    <property type="entry name" value="ketoacyl-synt"/>
    <property type="match status" value="1"/>
</dbReference>
<dbReference type="InterPro" id="IPR057326">
    <property type="entry name" value="KR_dom"/>
</dbReference>
<dbReference type="InterPro" id="IPR001227">
    <property type="entry name" value="Ac_transferase_dom_sf"/>
</dbReference>
<proteinExistence type="predicted"/>
<dbReference type="GO" id="GO:0006633">
    <property type="term" value="P:fatty acid biosynthetic process"/>
    <property type="evidence" value="ECO:0007669"/>
    <property type="project" value="InterPro"/>
</dbReference>
<feature type="domain" description="Carrier" evidence="5">
    <location>
        <begin position="1814"/>
        <end position="1899"/>
    </location>
</feature>
<dbReference type="InterPro" id="IPR013785">
    <property type="entry name" value="Aldolase_TIM"/>
</dbReference>
<keyword evidence="3" id="KW-0808">Transferase</keyword>
<name>A0A7Z7MVF4_9PROT</name>
<dbReference type="GO" id="GO:0004312">
    <property type="term" value="F:fatty acid synthase activity"/>
    <property type="evidence" value="ECO:0007669"/>
    <property type="project" value="TreeGrafter"/>
</dbReference>
<dbReference type="SUPFAM" id="SSF53901">
    <property type="entry name" value="Thiolase-like"/>
    <property type="match status" value="1"/>
</dbReference>
<keyword evidence="8" id="KW-1185">Reference proteome</keyword>
<dbReference type="InterPro" id="IPR016036">
    <property type="entry name" value="Malonyl_transacylase_ACP-bd"/>
</dbReference>
<dbReference type="CDD" id="cd00833">
    <property type="entry name" value="PKS"/>
    <property type="match status" value="1"/>
</dbReference>
<dbReference type="PANTHER" id="PTHR43775:SF51">
    <property type="entry name" value="INACTIVE PHENOLPHTHIOCEROL SYNTHESIS POLYKETIDE SYNTHASE TYPE I PKS1-RELATED"/>
    <property type="match status" value="1"/>
</dbReference>
<dbReference type="SMART" id="SM00822">
    <property type="entry name" value="PKS_KR"/>
    <property type="match status" value="1"/>
</dbReference>
<dbReference type="Gene3D" id="3.20.20.70">
    <property type="entry name" value="Aldolase class I"/>
    <property type="match status" value="2"/>
</dbReference>
<evidence type="ECO:0008006" key="9">
    <source>
        <dbReference type="Google" id="ProtNLM"/>
    </source>
</evidence>
<dbReference type="Pfam" id="PF02801">
    <property type="entry name" value="Ketoacyl-synt_C"/>
    <property type="match status" value="1"/>
</dbReference>
<dbReference type="InterPro" id="IPR016035">
    <property type="entry name" value="Acyl_Trfase/lysoPLipase"/>
</dbReference>
<dbReference type="PROSITE" id="PS00606">
    <property type="entry name" value="KS3_1"/>
    <property type="match status" value="1"/>
</dbReference>
<dbReference type="InterPro" id="IPR014030">
    <property type="entry name" value="Ketoacyl_synth_N"/>
</dbReference>
<accession>A0A7Z7MVF4</accession>
<evidence type="ECO:0000256" key="3">
    <source>
        <dbReference type="ARBA" id="ARBA00022679"/>
    </source>
</evidence>